<dbReference type="PANTHER" id="PTHR13464:SF0">
    <property type="entry name" value="SAP30-BINDING PROTEIN"/>
    <property type="match status" value="1"/>
</dbReference>
<keyword evidence="3" id="KW-1185">Reference proteome</keyword>
<dbReference type="Proteomes" id="UP001316803">
    <property type="component" value="Unassembled WGS sequence"/>
</dbReference>
<dbReference type="Pfam" id="PF07818">
    <property type="entry name" value="HCNGP"/>
    <property type="match status" value="1"/>
</dbReference>
<evidence type="ECO:0000313" key="2">
    <source>
        <dbReference type="EMBL" id="KAK5951663.1"/>
    </source>
</evidence>
<comment type="caution">
    <text evidence="2">The sequence shown here is derived from an EMBL/GenBank/DDBJ whole genome shotgun (WGS) entry which is preliminary data.</text>
</comment>
<sequence>MNGLVGYGSSDEEDEAPISASAGKPQQSQSSLTNGAVATVSTDGQNVSSFTPVSVDAMVGPSRPDDASATVQDAYEEDAKQEMPSMSEKDLLRYLTQPSHPMASFPPEAASEADPAITARFKRFLELKAKGVHFNEDLAGKSSFKNPTLFASLLERSHLPSRSQYASSVPSEVFSMNLFPPWAYKEELLKSQQALGAELEVTKKAQSTAGKRKIEFTSPRLSQR</sequence>
<evidence type="ECO:0000256" key="1">
    <source>
        <dbReference type="SAM" id="MobiDB-lite"/>
    </source>
</evidence>
<dbReference type="InterPro" id="IPR012479">
    <property type="entry name" value="SAP30BP"/>
</dbReference>
<evidence type="ECO:0008006" key="4">
    <source>
        <dbReference type="Google" id="ProtNLM"/>
    </source>
</evidence>
<evidence type="ECO:0000313" key="3">
    <source>
        <dbReference type="Proteomes" id="UP001316803"/>
    </source>
</evidence>
<dbReference type="GO" id="GO:0006355">
    <property type="term" value="P:regulation of DNA-templated transcription"/>
    <property type="evidence" value="ECO:0007669"/>
    <property type="project" value="InterPro"/>
</dbReference>
<organism evidence="2 3">
    <name type="scientific">Knufia fluminis</name>
    <dbReference type="NCBI Taxonomy" id="191047"/>
    <lineage>
        <taxon>Eukaryota</taxon>
        <taxon>Fungi</taxon>
        <taxon>Dikarya</taxon>
        <taxon>Ascomycota</taxon>
        <taxon>Pezizomycotina</taxon>
        <taxon>Eurotiomycetes</taxon>
        <taxon>Chaetothyriomycetidae</taxon>
        <taxon>Chaetothyriales</taxon>
        <taxon>Trichomeriaceae</taxon>
        <taxon>Knufia</taxon>
    </lineage>
</organism>
<dbReference type="EMBL" id="JAKLMC020000019">
    <property type="protein sequence ID" value="KAK5951663.1"/>
    <property type="molecule type" value="Genomic_DNA"/>
</dbReference>
<proteinExistence type="predicted"/>
<dbReference type="PANTHER" id="PTHR13464">
    <property type="entry name" value="TRANSCRIPTIONAL REGULATOR PROTEIN HCNGP"/>
    <property type="match status" value="1"/>
</dbReference>
<name>A0AAN8EC35_9EURO</name>
<feature type="compositionally biased region" description="Polar residues" evidence="1">
    <location>
        <begin position="24"/>
        <end position="50"/>
    </location>
</feature>
<gene>
    <name evidence="2" type="ORF">OHC33_007342</name>
</gene>
<accession>A0AAN8EC35</accession>
<feature type="region of interest" description="Disordered" evidence="1">
    <location>
        <begin position="204"/>
        <end position="224"/>
    </location>
</feature>
<dbReference type="GO" id="GO:0005634">
    <property type="term" value="C:nucleus"/>
    <property type="evidence" value="ECO:0007669"/>
    <property type="project" value="TreeGrafter"/>
</dbReference>
<feature type="region of interest" description="Disordered" evidence="1">
    <location>
        <begin position="1"/>
        <end position="50"/>
    </location>
</feature>
<dbReference type="AlphaFoldDB" id="A0AAN8EC35"/>
<protein>
    <recommendedName>
        <fullName evidence="4">HCNGP-like protein</fullName>
    </recommendedName>
</protein>
<reference evidence="2 3" key="1">
    <citation type="submission" date="2022-12" db="EMBL/GenBank/DDBJ databases">
        <title>Genomic features and morphological characterization of a novel Knufia sp. strain isolated from spacecraft assembly facility.</title>
        <authorList>
            <person name="Teixeira M."/>
            <person name="Chander A.M."/>
            <person name="Stajich J.E."/>
            <person name="Venkateswaran K."/>
        </authorList>
    </citation>
    <scope>NUCLEOTIDE SEQUENCE [LARGE SCALE GENOMIC DNA]</scope>
    <source>
        <strain evidence="2 3">FJI-L2-BK-P2</strain>
    </source>
</reference>